<dbReference type="SUPFAM" id="SSF57850">
    <property type="entry name" value="RING/U-box"/>
    <property type="match status" value="3"/>
</dbReference>
<evidence type="ECO:0000259" key="12">
    <source>
        <dbReference type="PROSITE" id="PS51873"/>
    </source>
</evidence>
<keyword evidence="8" id="KW-0863">Zinc-finger</keyword>
<evidence type="ECO:0000256" key="6">
    <source>
        <dbReference type="ARBA" id="ARBA00022723"/>
    </source>
</evidence>
<dbReference type="InterPro" id="IPR044066">
    <property type="entry name" value="TRIAD_supradom"/>
</dbReference>
<dbReference type="GO" id="GO:0061630">
    <property type="term" value="F:ubiquitin protein ligase activity"/>
    <property type="evidence" value="ECO:0007669"/>
    <property type="project" value="UniProtKB-EC"/>
</dbReference>
<dbReference type="PANTHER" id="PTHR11685">
    <property type="entry name" value="RBR FAMILY RING FINGER AND IBR DOMAIN-CONTAINING"/>
    <property type="match status" value="1"/>
</dbReference>
<dbReference type="EMBL" id="SZYD01000011">
    <property type="protein sequence ID" value="KAD4888213.1"/>
    <property type="molecule type" value="Genomic_DNA"/>
</dbReference>
<name>A0A5N6NIE8_9ASTR</name>
<protein>
    <recommendedName>
        <fullName evidence="4">RBR-type E3 ubiquitin transferase</fullName>
        <ecNumber evidence="4">2.3.2.31</ecNumber>
    </recommendedName>
</protein>
<accession>A0A5N6NIE8</accession>
<dbReference type="SMART" id="SM00647">
    <property type="entry name" value="IBR"/>
    <property type="match status" value="1"/>
</dbReference>
<dbReference type="InterPro" id="IPR054694">
    <property type="entry name" value="Parkin-like_IBR"/>
</dbReference>
<keyword evidence="7" id="KW-0677">Repeat</keyword>
<evidence type="ECO:0000256" key="4">
    <source>
        <dbReference type="ARBA" id="ARBA00012251"/>
    </source>
</evidence>
<keyword evidence="6" id="KW-0479">Metal-binding</keyword>
<dbReference type="InterPro" id="IPR031127">
    <property type="entry name" value="E3_UB_ligase_RBR"/>
</dbReference>
<proteinExistence type="predicted"/>
<evidence type="ECO:0000313" key="13">
    <source>
        <dbReference type="EMBL" id="KAD4888213.1"/>
    </source>
</evidence>
<organism evidence="13 14">
    <name type="scientific">Mikania micrantha</name>
    <name type="common">bitter vine</name>
    <dbReference type="NCBI Taxonomy" id="192012"/>
    <lineage>
        <taxon>Eukaryota</taxon>
        <taxon>Viridiplantae</taxon>
        <taxon>Streptophyta</taxon>
        <taxon>Embryophyta</taxon>
        <taxon>Tracheophyta</taxon>
        <taxon>Spermatophyta</taxon>
        <taxon>Magnoliopsida</taxon>
        <taxon>eudicotyledons</taxon>
        <taxon>Gunneridae</taxon>
        <taxon>Pentapetalae</taxon>
        <taxon>asterids</taxon>
        <taxon>campanulids</taxon>
        <taxon>Asterales</taxon>
        <taxon>Asteraceae</taxon>
        <taxon>Asteroideae</taxon>
        <taxon>Heliantheae alliance</taxon>
        <taxon>Eupatorieae</taxon>
        <taxon>Mikania</taxon>
    </lineage>
</organism>
<dbReference type="GO" id="GO:0016567">
    <property type="term" value="P:protein ubiquitination"/>
    <property type="evidence" value="ECO:0007669"/>
    <property type="project" value="UniProtKB-UniPathway"/>
</dbReference>
<evidence type="ECO:0000256" key="11">
    <source>
        <dbReference type="SAM" id="MobiDB-lite"/>
    </source>
</evidence>
<gene>
    <name evidence="13" type="ORF">E3N88_20286</name>
</gene>
<evidence type="ECO:0000256" key="9">
    <source>
        <dbReference type="ARBA" id="ARBA00022786"/>
    </source>
</evidence>
<dbReference type="Gene3D" id="1.20.120.1750">
    <property type="match status" value="1"/>
</dbReference>
<reference evidence="13 14" key="1">
    <citation type="submission" date="2019-05" db="EMBL/GenBank/DDBJ databases">
        <title>Mikania micrantha, genome provides insights into the molecular mechanism of rapid growth.</title>
        <authorList>
            <person name="Liu B."/>
        </authorList>
    </citation>
    <scope>NUCLEOTIDE SEQUENCE [LARGE SCALE GENOMIC DNA]</scope>
    <source>
        <strain evidence="13">NLD-2019</strain>
        <tissue evidence="13">Leaf</tissue>
    </source>
</reference>
<dbReference type="InterPro" id="IPR002867">
    <property type="entry name" value="IBR_dom"/>
</dbReference>
<feature type="compositionally biased region" description="Gly residues" evidence="11">
    <location>
        <begin position="362"/>
        <end position="372"/>
    </location>
</feature>
<dbReference type="UniPathway" id="UPA00143"/>
<comment type="cofactor">
    <cofactor evidence="2">
        <name>Zn(2+)</name>
        <dbReference type="ChEBI" id="CHEBI:29105"/>
    </cofactor>
</comment>
<dbReference type="OrthoDB" id="10009520at2759"/>
<feature type="domain" description="RING-type" evidence="12">
    <location>
        <begin position="75"/>
        <end position="304"/>
    </location>
</feature>
<keyword evidence="14" id="KW-1185">Reference proteome</keyword>
<evidence type="ECO:0000256" key="2">
    <source>
        <dbReference type="ARBA" id="ARBA00001947"/>
    </source>
</evidence>
<evidence type="ECO:0000313" key="14">
    <source>
        <dbReference type="Proteomes" id="UP000326396"/>
    </source>
</evidence>
<dbReference type="Pfam" id="PF01485">
    <property type="entry name" value="IBR"/>
    <property type="match status" value="1"/>
</dbReference>
<comment type="pathway">
    <text evidence="3">Protein modification; protein ubiquitination.</text>
</comment>
<evidence type="ECO:0000256" key="5">
    <source>
        <dbReference type="ARBA" id="ARBA00022679"/>
    </source>
</evidence>
<keyword evidence="9" id="KW-0833">Ubl conjugation pathway</keyword>
<dbReference type="GO" id="GO:0008270">
    <property type="term" value="F:zinc ion binding"/>
    <property type="evidence" value="ECO:0007669"/>
    <property type="project" value="UniProtKB-KW"/>
</dbReference>
<keyword evidence="10" id="KW-0862">Zinc</keyword>
<evidence type="ECO:0000256" key="7">
    <source>
        <dbReference type="ARBA" id="ARBA00022737"/>
    </source>
</evidence>
<evidence type="ECO:0000256" key="1">
    <source>
        <dbReference type="ARBA" id="ARBA00001798"/>
    </source>
</evidence>
<sequence>MQPMDSDRLLQYTFSLYSDDQDYYDEFYADDDDDDDYDVGDITDDCNVLVNRVNCTSEKSYVILKEDDLLQRLEEDITNVTTVLSIPRDSACMMLLRYNWDVNGVWRSYVSTAIDDGPGCLNLRCPEPSCDAAVGPDMIKVLATANQRKRYELFLLRTYVESNKMIKWCPGPGCDYAIEFDDDFETGSYDVSCFCKYGFCWKCMEDAHRPLDCETVAKWVLKNNAEAENTNWILAYTKPCPKCKRSIEKNHGCMHMTCRPPCGYDFVGYVLANTGGMMSKLVMAILKGEAESGLERLHHCAEKELQAYIIKEDADATEEQFNCFRVKLSDLTSVTRSYFENLVRALENGLSDVDSHEAPTKGGTGSDQGAAGGSSSKVRVRVRRGLIRMVNHQDEGLRVQGE</sequence>
<keyword evidence="5" id="KW-0808">Transferase</keyword>
<comment type="catalytic activity">
    <reaction evidence="1">
        <text>[E2 ubiquitin-conjugating enzyme]-S-ubiquitinyl-L-cysteine + [acceptor protein]-L-lysine = [E2 ubiquitin-conjugating enzyme]-L-cysteine + [acceptor protein]-N(6)-ubiquitinyl-L-lysine.</text>
        <dbReference type="EC" id="2.3.2.31"/>
    </reaction>
</comment>
<dbReference type="EC" id="2.3.2.31" evidence="4"/>
<dbReference type="AlphaFoldDB" id="A0A5N6NIE8"/>
<dbReference type="PROSITE" id="PS51873">
    <property type="entry name" value="TRIAD"/>
    <property type="match status" value="1"/>
</dbReference>
<dbReference type="Proteomes" id="UP000326396">
    <property type="component" value="Linkage Group LG19"/>
</dbReference>
<feature type="region of interest" description="Disordered" evidence="11">
    <location>
        <begin position="352"/>
        <end position="378"/>
    </location>
</feature>
<evidence type="ECO:0000256" key="10">
    <source>
        <dbReference type="ARBA" id="ARBA00022833"/>
    </source>
</evidence>
<dbReference type="CDD" id="cd20346">
    <property type="entry name" value="BRcat_RBR_ANKIB1"/>
    <property type="match status" value="1"/>
</dbReference>
<evidence type="ECO:0000256" key="3">
    <source>
        <dbReference type="ARBA" id="ARBA00004906"/>
    </source>
</evidence>
<dbReference type="Pfam" id="PF22605">
    <property type="entry name" value="IBR_2"/>
    <property type="match status" value="1"/>
</dbReference>
<comment type="caution">
    <text evidence="13">The sequence shown here is derived from an EMBL/GenBank/DDBJ whole genome shotgun (WGS) entry which is preliminary data.</text>
</comment>
<evidence type="ECO:0000256" key="8">
    <source>
        <dbReference type="ARBA" id="ARBA00022771"/>
    </source>
</evidence>